<accession>A0AAD6Q4L9</accession>
<sequence>MAVRNGPGTGGLVIRYAGWMFKDNHNLFSSRDAMLFLIEVKIGPRKELNLILFSFFDDASDHLDIKALIS</sequence>
<keyword evidence="2" id="KW-1185">Reference proteome</keyword>
<evidence type="ECO:0000313" key="2">
    <source>
        <dbReference type="Proteomes" id="UP001164929"/>
    </source>
</evidence>
<name>A0AAD6Q4L9_9ROSI</name>
<dbReference type="AlphaFoldDB" id="A0AAD6Q4L9"/>
<evidence type="ECO:0000313" key="1">
    <source>
        <dbReference type="EMBL" id="KAJ6979074.1"/>
    </source>
</evidence>
<dbReference type="EMBL" id="JAQIZT010000011">
    <property type="protein sequence ID" value="KAJ6979074.1"/>
    <property type="molecule type" value="Genomic_DNA"/>
</dbReference>
<gene>
    <name evidence="1" type="ORF">NC653_027284</name>
</gene>
<reference evidence="1" key="1">
    <citation type="journal article" date="2023" name="Mol. Ecol. Resour.">
        <title>Chromosome-level genome assembly of a triploid poplar Populus alba 'Berolinensis'.</title>
        <authorList>
            <person name="Chen S."/>
            <person name="Yu Y."/>
            <person name="Wang X."/>
            <person name="Wang S."/>
            <person name="Zhang T."/>
            <person name="Zhou Y."/>
            <person name="He R."/>
            <person name="Meng N."/>
            <person name="Wang Y."/>
            <person name="Liu W."/>
            <person name="Liu Z."/>
            <person name="Liu J."/>
            <person name="Guo Q."/>
            <person name="Huang H."/>
            <person name="Sederoff R.R."/>
            <person name="Wang G."/>
            <person name="Qu G."/>
            <person name="Chen S."/>
        </authorList>
    </citation>
    <scope>NUCLEOTIDE SEQUENCE</scope>
    <source>
        <strain evidence="1">SC-2020</strain>
    </source>
</reference>
<proteinExistence type="predicted"/>
<comment type="caution">
    <text evidence="1">The sequence shown here is derived from an EMBL/GenBank/DDBJ whole genome shotgun (WGS) entry which is preliminary data.</text>
</comment>
<protein>
    <submittedName>
        <fullName evidence="1">Uncharacterized protein</fullName>
    </submittedName>
</protein>
<dbReference type="Proteomes" id="UP001164929">
    <property type="component" value="Chromosome 11"/>
</dbReference>
<organism evidence="1 2">
    <name type="scientific">Populus alba x Populus x berolinensis</name>
    <dbReference type="NCBI Taxonomy" id="444605"/>
    <lineage>
        <taxon>Eukaryota</taxon>
        <taxon>Viridiplantae</taxon>
        <taxon>Streptophyta</taxon>
        <taxon>Embryophyta</taxon>
        <taxon>Tracheophyta</taxon>
        <taxon>Spermatophyta</taxon>
        <taxon>Magnoliopsida</taxon>
        <taxon>eudicotyledons</taxon>
        <taxon>Gunneridae</taxon>
        <taxon>Pentapetalae</taxon>
        <taxon>rosids</taxon>
        <taxon>fabids</taxon>
        <taxon>Malpighiales</taxon>
        <taxon>Salicaceae</taxon>
        <taxon>Saliceae</taxon>
        <taxon>Populus</taxon>
    </lineage>
</organism>